<evidence type="ECO:0000313" key="3">
    <source>
        <dbReference type="Proteomes" id="UP000316993"/>
    </source>
</evidence>
<dbReference type="EMBL" id="VFPV01000003">
    <property type="protein sequence ID" value="TQN01317.1"/>
    <property type="molecule type" value="Genomic_DNA"/>
</dbReference>
<dbReference type="AlphaFoldDB" id="A0A543L1X6"/>
<proteinExistence type="predicted"/>
<gene>
    <name evidence="2" type="ORF">BDD18_3274</name>
</gene>
<name>A0A543L1X6_9BURK</name>
<protein>
    <submittedName>
        <fullName evidence="2">Uncharacterized protein</fullName>
    </submittedName>
</protein>
<evidence type="ECO:0000256" key="1">
    <source>
        <dbReference type="SAM" id="MobiDB-lite"/>
    </source>
</evidence>
<comment type="caution">
    <text evidence="2">The sequence shown here is derived from an EMBL/GenBank/DDBJ whole genome shotgun (WGS) entry which is preliminary data.</text>
</comment>
<evidence type="ECO:0000313" key="2">
    <source>
        <dbReference type="EMBL" id="TQN01317.1"/>
    </source>
</evidence>
<reference evidence="2 3" key="1">
    <citation type="submission" date="2019-06" db="EMBL/GenBank/DDBJ databases">
        <title>Genomic Encyclopedia of Archaeal and Bacterial Type Strains, Phase II (KMG-II): from individual species to whole genera.</title>
        <authorList>
            <person name="Goeker M."/>
        </authorList>
    </citation>
    <scope>NUCLEOTIDE SEQUENCE [LARGE SCALE GENOMIC DNA]</scope>
    <source>
        <strain evidence="2 3">DSM 7270</strain>
    </source>
</reference>
<sequence>MEEMKKDLIHLTAEVRNLAAAIQYLSQRTAWSETCFKQVQESGAMQMTEAVRKVLTDHKKLMSQVNILAMRLAATQGGSGGSSEGGPYQPMGKPSMNR</sequence>
<organism evidence="2 3">
    <name type="scientific">Acidovorax temperans</name>
    <dbReference type="NCBI Taxonomy" id="80878"/>
    <lineage>
        <taxon>Bacteria</taxon>
        <taxon>Pseudomonadati</taxon>
        <taxon>Pseudomonadota</taxon>
        <taxon>Betaproteobacteria</taxon>
        <taxon>Burkholderiales</taxon>
        <taxon>Comamonadaceae</taxon>
        <taxon>Acidovorax</taxon>
    </lineage>
</organism>
<feature type="region of interest" description="Disordered" evidence="1">
    <location>
        <begin position="76"/>
        <end position="98"/>
    </location>
</feature>
<accession>A0A543L1X6</accession>
<dbReference type="Proteomes" id="UP000316993">
    <property type="component" value="Unassembled WGS sequence"/>
</dbReference>